<dbReference type="Proteomes" id="UP000195557">
    <property type="component" value="Unassembled WGS sequence"/>
</dbReference>
<dbReference type="eggNOG" id="KOG1692">
    <property type="taxonomic scope" value="Eukaryota"/>
</dbReference>
<evidence type="ECO:0000256" key="7">
    <source>
        <dbReference type="SAM" id="Phobius"/>
    </source>
</evidence>
<name>A0A1Y5IEU0_OSTTA</name>
<evidence type="ECO:0000256" key="5">
    <source>
        <dbReference type="ARBA" id="ARBA00022989"/>
    </source>
</evidence>
<dbReference type="PANTHER" id="PTHR22811">
    <property type="entry name" value="TRANSMEMBRANE EMP24 DOMAIN-CONTAINING PROTEIN"/>
    <property type="match status" value="1"/>
</dbReference>
<dbReference type="InterPro" id="IPR009038">
    <property type="entry name" value="GOLD_dom"/>
</dbReference>
<organism evidence="9">
    <name type="scientific">Ostreococcus tauri</name>
    <name type="common">Marine green alga</name>
    <dbReference type="NCBI Taxonomy" id="70448"/>
    <lineage>
        <taxon>Eukaryota</taxon>
        <taxon>Viridiplantae</taxon>
        <taxon>Chlorophyta</taxon>
        <taxon>Mamiellophyceae</taxon>
        <taxon>Mamiellales</taxon>
        <taxon>Bathycoccaceae</taxon>
        <taxon>Ostreococcus</taxon>
    </lineage>
</organism>
<evidence type="ECO:0000256" key="3">
    <source>
        <dbReference type="ARBA" id="ARBA00022692"/>
    </source>
</evidence>
<evidence type="ECO:0000256" key="6">
    <source>
        <dbReference type="ARBA" id="ARBA00023136"/>
    </source>
</evidence>
<keyword evidence="3 7" id="KW-0812">Transmembrane</keyword>
<evidence type="ECO:0000256" key="4">
    <source>
        <dbReference type="ARBA" id="ARBA00022729"/>
    </source>
</evidence>
<feature type="domain" description="GOLD" evidence="8">
    <location>
        <begin position="2"/>
        <end position="134"/>
    </location>
</feature>
<dbReference type="GO" id="GO:0016020">
    <property type="term" value="C:membrane"/>
    <property type="evidence" value="ECO:0007669"/>
    <property type="project" value="UniProtKB-SubCell"/>
</dbReference>
<dbReference type="Pfam" id="PF01105">
    <property type="entry name" value="EMP24_GP25L"/>
    <property type="match status" value="1"/>
</dbReference>
<accession>A0A1Y5IEU0</accession>
<keyword evidence="6 7" id="KW-0472">Membrane</keyword>
<dbReference type="AlphaFoldDB" id="A0A1Y5IEU0"/>
<dbReference type="SMART" id="SM01190">
    <property type="entry name" value="EMP24_GP25L"/>
    <property type="match status" value="1"/>
</dbReference>
<evidence type="ECO:0000256" key="1">
    <source>
        <dbReference type="ARBA" id="ARBA00004479"/>
    </source>
</evidence>
<feature type="transmembrane region" description="Helical" evidence="7">
    <location>
        <begin position="107"/>
        <end position="127"/>
    </location>
</feature>
<protein>
    <submittedName>
        <fullName evidence="9">Emp24/gp25L/p24 family/GOLD-domain-containing protein</fullName>
    </submittedName>
</protein>
<comment type="subcellular location">
    <subcellularLocation>
        <location evidence="1">Membrane</location>
        <topology evidence="1">Single-pass type I membrane protein</topology>
    </subcellularLocation>
</comment>
<proteinExistence type="inferred from homology"/>
<keyword evidence="5 7" id="KW-1133">Transmembrane helix</keyword>
<comment type="similarity">
    <text evidence="2">Belongs to the EMP24/GP25L family.</text>
</comment>
<reference evidence="9" key="1">
    <citation type="submission" date="2017-04" db="EMBL/GenBank/DDBJ databases">
        <title>Population genomics of picophytoplankton unveils novel chromosome hypervariability.</title>
        <authorList>
            <consortium name="DOE Joint Genome Institute"/>
            <person name="Blanc-Mathieu R."/>
            <person name="Krasovec M."/>
            <person name="Hebrard M."/>
            <person name="Yau S."/>
            <person name="Desgranges E."/>
            <person name="Martin J."/>
            <person name="Schackwitz W."/>
            <person name="Kuo A."/>
            <person name="Salin G."/>
            <person name="Donnadieu C."/>
            <person name="Desdevises Y."/>
            <person name="Sanchez-Ferandin S."/>
            <person name="Moreau H."/>
            <person name="Rivals E."/>
            <person name="Grigoriev I.V."/>
            <person name="Grimsley N."/>
            <person name="Eyre-Walker A."/>
            <person name="Piganeau G."/>
        </authorList>
    </citation>
    <scope>NUCLEOTIDE SEQUENCE [LARGE SCALE GENOMIC DNA]</scope>
    <source>
        <strain evidence="9">RCC 1115</strain>
    </source>
</reference>
<dbReference type="InterPro" id="IPR015720">
    <property type="entry name" value="Emp24-like"/>
</dbReference>
<sequence length="144" mass="16899">MEFGEEREEVYNALGKSEHRFEYGLRKAGTLRTCFKNSGTRDAGVRYSASIGHRWDHEKATVKHIDPTYERLNNVEAEVSKLMQEVRYHKTRATRAMHTVKSVNARVLRWSLIEAVVMVCASIYQFYHVQTLFMNRDRRGTMRV</sequence>
<evidence type="ECO:0000256" key="2">
    <source>
        <dbReference type="ARBA" id="ARBA00007104"/>
    </source>
</evidence>
<evidence type="ECO:0000259" key="8">
    <source>
        <dbReference type="SMART" id="SM01190"/>
    </source>
</evidence>
<evidence type="ECO:0000313" key="9">
    <source>
        <dbReference type="EMBL" id="OUS48086.1"/>
    </source>
</evidence>
<gene>
    <name evidence="9" type="ORF">BE221DRAFT_69947</name>
</gene>
<dbReference type="EMBL" id="KZ155776">
    <property type="protein sequence ID" value="OUS48086.1"/>
    <property type="molecule type" value="Genomic_DNA"/>
</dbReference>
<keyword evidence="4" id="KW-0732">Signal</keyword>